<proteinExistence type="predicted"/>
<accession>A0A944GYF9</accession>
<dbReference type="AlphaFoldDB" id="A0A944GYF9"/>
<gene>
    <name evidence="1" type="ORF">DYI25_15015</name>
</gene>
<dbReference type="EMBL" id="QTKX01000002">
    <property type="protein sequence ID" value="MBS8265735.1"/>
    <property type="molecule type" value="Genomic_DNA"/>
</dbReference>
<dbReference type="Proteomes" id="UP000761411">
    <property type="component" value="Unassembled WGS sequence"/>
</dbReference>
<organism evidence="1 2">
    <name type="scientific">Mesobacillus boroniphilus</name>
    <dbReference type="NCBI Taxonomy" id="308892"/>
    <lineage>
        <taxon>Bacteria</taxon>
        <taxon>Bacillati</taxon>
        <taxon>Bacillota</taxon>
        <taxon>Bacilli</taxon>
        <taxon>Bacillales</taxon>
        <taxon>Bacillaceae</taxon>
        <taxon>Mesobacillus</taxon>
    </lineage>
</organism>
<comment type="caution">
    <text evidence="1">The sequence shown here is derived from an EMBL/GenBank/DDBJ whole genome shotgun (WGS) entry which is preliminary data.</text>
</comment>
<protein>
    <submittedName>
        <fullName evidence="1">Uncharacterized protein</fullName>
    </submittedName>
</protein>
<name>A0A944GYF9_9BACI</name>
<reference evidence="1 2" key="1">
    <citation type="journal article" date="2021" name="Microorganisms">
        <title>Bacterial Dimethylsulfoniopropionate Biosynthesis in the East China Sea.</title>
        <authorList>
            <person name="Liu J."/>
            <person name="Zhang Y."/>
            <person name="Liu J."/>
            <person name="Zhong H."/>
            <person name="Williams B.T."/>
            <person name="Zheng Y."/>
            <person name="Curson A.R.J."/>
            <person name="Sun C."/>
            <person name="Sun H."/>
            <person name="Song D."/>
            <person name="Wagner Mackenzie B."/>
            <person name="Bermejo Martinez A."/>
            <person name="Todd J.D."/>
            <person name="Zhang X.H."/>
        </authorList>
    </citation>
    <scope>NUCLEOTIDE SEQUENCE [LARGE SCALE GENOMIC DNA]</scope>
    <source>
        <strain evidence="1 2">ESS08</strain>
    </source>
</reference>
<keyword evidence="2" id="KW-1185">Reference proteome</keyword>
<evidence type="ECO:0000313" key="2">
    <source>
        <dbReference type="Proteomes" id="UP000761411"/>
    </source>
</evidence>
<sequence length="64" mass="7339">MAALSIEKTKGVDDAERFIEEDEREFPNLRERISAIIVKGLKTIKVDTQSLAAYCCWQAFFKSQ</sequence>
<evidence type="ECO:0000313" key="1">
    <source>
        <dbReference type="EMBL" id="MBS8265735.1"/>
    </source>
</evidence>